<name>A0ABT5S6T5_9FLAO</name>
<organism evidence="2 3">
    <name type="scientific">Polaribacter ponticola</name>
    <dbReference type="NCBI Taxonomy" id="2978475"/>
    <lineage>
        <taxon>Bacteria</taxon>
        <taxon>Pseudomonadati</taxon>
        <taxon>Bacteroidota</taxon>
        <taxon>Flavobacteriia</taxon>
        <taxon>Flavobacteriales</taxon>
        <taxon>Flavobacteriaceae</taxon>
    </lineage>
</organism>
<dbReference type="Proteomes" id="UP001151478">
    <property type="component" value="Unassembled WGS sequence"/>
</dbReference>
<evidence type="ECO:0000313" key="2">
    <source>
        <dbReference type="EMBL" id="MDD7913813.1"/>
    </source>
</evidence>
<dbReference type="RefSeq" id="WP_265724495.1">
    <property type="nucleotide sequence ID" value="NZ_JAOSLC020000003.1"/>
</dbReference>
<dbReference type="EMBL" id="JAOSLC020000003">
    <property type="protein sequence ID" value="MDD7913813.1"/>
    <property type="molecule type" value="Genomic_DNA"/>
</dbReference>
<dbReference type="InterPro" id="IPR032222">
    <property type="entry name" value="DUF5041"/>
</dbReference>
<sequence length="222" mass="26509">MKLLKFVLTLLFLVSINSFSQEKFKQDDRPQIQKEHQISEIDDIELIDLVEMLEFQGIRINKFKLGKFDKRYKLYIVMDEYLNGQMISSDTIVNTNNTYTYFKSEQPFYDYINQITIITKDIPSENKSQLSIKTYGFTMTGYSIEMKNTEKENSLNWRKYIDTKWELNKKIPLLIYASSWLDEKYGVRRFCGVRYLKENEEGTNELLKYSPNYVKISYVISE</sequence>
<dbReference type="Pfam" id="PF16444">
    <property type="entry name" value="DUF5041"/>
    <property type="match status" value="1"/>
</dbReference>
<comment type="caution">
    <text evidence="2">The sequence shown here is derived from an EMBL/GenBank/DDBJ whole genome shotgun (WGS) entry which is preliminary data.</text>
</comment>
<reference evidence="2" key="1">
    <citation type="submission" date="2023-02" db="EMBL/GenBank/DDBJ databases">
        <title>Polaribacter ponticola sp. nov., isolated from seawater.</title>
        <authorList>
            <person name="Baek J.H."/>
            <person name="Kim J.M."/>
            <person name="Choi D.G."/>
            <person name="Jeon C.O."/>
        </authorList>
    </citation>
    <scope>NUCLEOTIDE SEQUENCE</scope>
    <source>
        <strain evidence="2">MSW5</strain>
    </source>
</reference>
<evidence type="ECO:0000313" key="3">
    <source>
        <dbReference type="Proteomes" id="UP001151478"/>
    </source>
</evidence>
<accession>A0ABT5S6T5</accession>
<protein>
    <submittedName>
        <fullName evidence="2">DUF5041 domain-containing protein</fullName>
    </submittedName>
</protein>
<gene>
    <name evidence="2" type="ORF">N5A56_004995</name>
</gene>
<evidence type="ECO:0000256" key="1">
    <source>
        <dbReference type="SAM" id="SignalP"/>
    </source>
</evidence>
<keyword evidence="3" id="KW-1185">Reference proteome</keyword>
<proteinExistence type="predicted"/>
<keyword evidence="1" id="KW-0732">Signal</keyword>
<feature type="signal peptide" evidence="1">
    <location>
        <begin position="1"/>
        <end position="20"/>
    </location>
</feature>
<feature type="chain" id="PRO_5045210331" evidence="1">
    <location>
        <begin position="21"/>
        <end position="222"/>
    </location>
</feature>